<comment type="caution">
    <text evidence="2">The sequence shown here is derived from an EMBL/GenBank/DDBJ whole genome shotgun (WGS) entry which is preliminary data.</text>
</comment>
<keyword evidence="3" id="KW-1185">Reference proteome</keyword>
<organism evidence="2 3">
    <name type="scientific">Chloebia gouldiae</name>
    <name type="common">Gouldian finch</name>
    <name type="synonym">Erythrura gouldiae</name>
    <dbReference type="NCBI Taxonomy" id="44316"/>
    <lineage>
        <taxon>Eukaryota</taxon>
        <taxon>Metazoa</taxon>
        <taxon>Chordata</taxon>
        <taxon>Craniata</taxon>
        <taxon>Vertebrata</taxon>
        <taxon>Euteleostomi</taxon>
        <taxon>Archelosauria</taxon>
        <taxon>Archosauria</taxon>
        <taxon>Dinosauria</taxon>
        <taxon>Saurischia</taxon>
        <taxon>Theropoda</taxon>
        <taxon>Coelurosauria</taxon>
        <taxon>Aves</taxon>
        <taxon>Neognathae</taxon>
        <taxon>Neoaves</taxon>
        <taxon>Telluraves</taxon>
        <taxon>Australaves</taxon>
        <taxon>Passeriformes</taxon>
        <taxon>Passeroidea</taxon>
        <taxon>Passeridae</taxon>
        <taxon>Chloebia</taxon>
    </lineage>
</organism>
<sequence>EFTRSFYVVAGALPWDSSNDGWMNRTHFRCPTLVISLTRQAAEQPEMGPTHAPREGSAGCTGTLCSREPDHGVVVWHSNKEGMGATEVPKLTVFIK</sequence>
<name>A0A3L8SMG4_CHLGU</name>
<dbReference type="Proteomes" id="UP000276834">
    <property type="component" value="Unassembled WGS sequence"/>
</dbReference>
<evidence type="ECO:0000256" key="1">
    <source>
        <dbReference type="SAM" id="MobiDB-lite"/>
    </source>
</evidence>
<feature type="non-terminal residue" evidence="2">
    <location>
        <position position="1"/>
    </location>
</feature>
<accession>A0A3L8SMG4</accession>
<evidence type="ECO:0000313" key="3">
    <source>
        <dbReference type="Proteomes" id="UP000276834"/>
    </source>
</evidence>
<evidence type="ECO:0000313" key="2">
    <source>
        <dbReference type="EMBL" id="RLW04525.1"/>
    </source>
</evidence>
<feature type="region of interest" description="Disordered" evidence="1">
    <location>
        <begin position="41"/>
        <end position="64"/>
    </location>
</feature>
<protein>
    <submittedName>
        <fullName evidence="2">Uncharacterized protein</fullName>
    </submittedName>
</protein>
<proteinExistence type="predicted"/>
<dbReference type="AlphaFoldDB" id="A0A3L8SMG4"/>
<gene>
    <name evidence="2" type="ORF">DV515_00005865</name>
</gene>
<dbReference type="EMBL" id="QUSF01000013">
    <property type="protein sequence ID" value="RLW04525.1"/>
    <property type="molecule type" value="Genomic_DNA"/>
</dbReference>
<reference evidence="2 3" key="1">
    <citation type="journal article" date="2018" name="Proc. R. Soc. B">
        <title>A non-coding region near Follistatin controls head colour polymorphism in the Gouldian finch.</title>
        <authorList>
            <person name="Toomey M.B."/>
            <person name="Marques C.I."/>
            <person name="Andrade P."/>
            <person name="Araujo P.M."/>
            <person name="Sabatino S."/>
            <person name="Gazda M.A."/>
            <person name="Afonso S."/>
            <person name="Lopes R.J."/>
            <person name="Corbo J.C."/>
            <person name="Carneiro M."/>
        </authorList>
    </citation>
    <scope>NUCLEOTIDE SEQUENCE [LARGE SCALE GENOMIC DNA]</scope>
    <source>
        <strain evidence="2">Red01</strain>
        <tissue evidence="2">Muscle</tissue>
    </source>
</reference>